<name>A0A1L7WV85_9HELO</name>
<feature type="compositionally biased region" description="Polar residues" evidence="2">
    <location>
        <begin position="398"/>
        <end position="408"/>
    </location>
</feature>
<feature type="region of interest" description="Disordered" evidence="2">
    <location>
        <begin position="88"/>
        <end position="180"/>
    </location>
</feature>
<feature type="compositionally biased region" description="Polar residues" evidence="2">
    <location>
        <begin position="417"/>
        <end position="429"/>
    </location>
</feature>
<proteinExistence type="predicted"/>
<keyword evidence="5" id="KW-1185">Reference proteome</keyword>
<keyword evidence="1" id="KW-0175">Coiled coil</keyword>
<feature type="region of interest" description="Disordered" evidence="2">
    <location>
        <begin position="379"/>
        <end position="429"/>
    </location>
</feature>
<feature type="region of interest" description="Disordered" evidence="2">
    <location>
        <begin position="558"/>
        <end position="596"/>
    </location>
</feature>
<sequence>MTTYDFTSYTFLLLFLSTKCSIVDILSQQRLTRKRRFSSFCQPHKEARPSQRPRKRSELSDLTICAMASHQRRRSSIDRASVQSILSGENGTQQPAAPPSPHVGNSPNRPHFAMSPPPRPLTKHSRALSYNPRRPNRLSLSFPVAPSTSSSEFARPTPTSSNVPSFPPTPAEAVPTPSTNDPSGFLVALASQERKVLELKEELERAETELKHLKKQWAYHEAHKKKAEIRHVEPLIPLSTVVTEGEGGEPSVTPRQSAELDRRKQLLSNLNIPKESRRKFSGAHQRTLSLLSPERANFKEPRPFPPVHETSFEHQGGLTKSSTMPDTSQGISRVSTSRASARHSYQSGVTHGAKQIAEDLKAGMWTFLEDLRQATVGDEAVNGTTNRSSALDALNGTPRRSSQGNLLNNGKRGKSPRGSSPRTWDSLTGNTSLLDAAGSLWSEAEPLVPETKTPVAAKKASRTLSLAPAIDDLDDDWSNWDSPTPKSPRWSASTTLSEPDPATPSSTKAEDCNVKIMSEESNNTPSKRDSIQWPALDKLSPGAIKGNLQRTMSTIMTEWEKSITPPPEQQQDPLAKAEEEQADSASTHEEVVLMSR</sequence>
<feature type="coiled-coil region" evidence="1">
    <location>
        <begin position="189"/>
        <end position="216"/>
    </location>
</feature>
<dbReference type="EMBL" id="FJOG01000008">
    <property type="protein sequence ID" value="CZR56678.1"/>
    <property type="molecule type" value="Genomic_DNA"/>
</dbReference>
<dbReference type="AlphaFoldDB" id="A0A1L7WV85"/>
<evidence type="ECO:0000256" key="1">
    <source>
        <dbReference type="SAM" id="Coils"/>
    </source>
</evidence>
<feature type="region of interest" description="Disordered" evidence="2">
    <location>
        <begin position="472"/>
        <end position="510"/>
    </location>
</feature>
<feature type="compositionally biased region" description="Polar residues" evidence="2">
    <location>
        <begin position="318"/>
        <end position="347"/>
    </location>
</feature>
<evidence type="ECO:0000259" key="3">
    <source>
        <dbReference type="Pfam" id="PF13257"/>
    </source>
</evidence>
<gene>
    <name evidence="4" type="ORF">PAC_06567</name>
</gene>
<dbReference type="OrthoDB" id="4097086at2759"/>
<evidence type="ECO:0000313" key="5">
    <source>
        <dbReference type="Proteomes" id="UP000184330"/>
    </source>
</evidence>
<reference evidence="4 5" key="1">
    <citation type="submission" date="2016-03" db="EMBL/GenBank/DDBJ databases">
        <authorList>
            <person name="Ploux O."/>
        </authorList>
    </citation>
    <scope>NUCLEOTIDE SEQUENCE [LARGE SCALE GENOMIC DNA]</scope>
    <source>
        <strain evidence="4 5">UAMH 11012</strain>
    </source>
</reference>
<protein>
    <recommendedName>
        <fullName evidence="3">DUF4048 domain-containing protein</fullName>
    </recommendedName>
</protein>
<dbReference type="Proteomes" id="UP000184330">
    <property type="component" value="Unassembled WGS sequence"/>
</dbReference>
<feature type="compositionally biased region" description="Polar residues" evidence="2">
    <location>
        <begin position="490"/>
        <end position="507"/>
    </location>
</feature>
<feature type="region of interest" description="Disordered" evidence="2">
    <location>
        <begin position="242"/>
        <end position="261"/>
    </location>
</feature>
<feature type="region of interest" description="Disordered" evidence="2">
    <location>
        <begin position="295"/>
        <end position="347"/>
    </location>
</feature>
<feature type="compositionally biased region" description="Basic and acidic residues" evidence="2">
    <location>
        <begin position="586"/>
        <end position="596"/>
    </location>
</feature>
<organism evidence="4 5">
    <name type="scientific">Phialocephala subalpina</name>
    <dbReference type="NCBI Taxonomy" id="576137"/>
    <lineage>
        <taxon>Eukaryota</taxon>
        <taxon>Fungi</taxon>
        <taxon>Dikarya</taxon>
        <taxon>Ascomycota</taxon>
        <taxon>Pezizomycotina</taxon>
        <taxon>Leotiomycetes</taxon>
        <taxon>Helotiales</taxon>
        <taxon>Mollisiaceae</taxon>
        <taxon>Phialocephala</taxon>
        <taxon>Phialocephala fortinii species complex</taxon>
    </lineage>
</organism>
<dbReference type="Pfam" id="PF13257">
    <property type="entry name" value="DUF4048"/>
    <property type="match status" value="1"/>
</dbReference>
<feature type="domain" description="DUF4048" evidence="3">
    <location>
        <begin position="284"/>
        <end position="488"/>
    </location>
</feature>
<feature type="compositionally biased region" description="Polar residues" evidence="2">
    <location>
        <begin position="146"/>
        <end position="164"/>
    </location>
</feature>
<dbReference type="InterPro" id="IPR025122">
    <property type="entry name" value="DUF4048"/>
</dbReference>
<evidence type="ECO:0000256" key="2">
    <source>
        <dbReference type="SAM" id="MobiDB-lite"/>
    </source>
</evidence>
<accession>A0A1L7WV85</accession>
<evidence type="ECO:0000313" key="4">
    <source>
        <dbReference type="EMBL" id="CZR56678.1"/>
    </source>
</evidence>